<dbReference type="Proteomes" id="UP000186230">
    <property type="component" value="Chromosome"/>
</dbReference>
<dbReference type="EMBL" id="CP016359">
    <property type="protein sequence ID" value="APU67418.1"/>
    <property type="molecule type" value="Genomic_DNA"/>
</dbReference>
<sequence length="185" mass="22053">MLEKLQDWDRRLFVFLNNLGIERYDSFWIFVTDPRHWIPLYILFFALFFIAYHWKKAVFTSLFLLASVFTTWGFTNLVKGFFTRLRPNNNPDLSDLIRVLQEPTNYSFFSGHSSTSFCATTFVVLALREKYPWIFIAYLWPIIFVLSRIYVGVHYPGDILVGMIVGISFAFLFYRIYLKSGRRLY</sequence>
<protein>
    <submittedName>
        <fullName evidence="1">Putative membrane-associated phospholipid phosphatase</fullName>
    </submittedName>
</protein>
<evidence type="ECO:0000313" key="1">
    <source>
        <dbReference type="EMBL" id="APU67418.1"/>
    </source>
</evidence>
<dbReference type="Pfam" id="PF01569">
    <property type="entry name" value="PAP2"/>
    <property type="match status" value="1"/>
</dbReference>
<dbReference type="SMART" id="SM00014">
    <property type="entry name" value="acidPPc"/>
    <property type="match status" value="1"/>
</dbReference>
<accession>A0A1L7I1C6</accession>
<organism evidence="1 2">
    <name type="scientific">Christiangramia flava JLT2011</name>
    <dbReference type="NCBI Taxonomy" id="1229726"/>
    <lineage>
        <taxon>Bacteria</taxon>
        <taxon>Pseudomonadati</taxon>
        <taxon>Bacteroidota</taxon>
        <taxon>Flavobacteriia</taxon>
        <taxon>Flavobacteriales</taxon>
        <taxon>Flavobacteriaceae</taxon>
        <taxon>Christiangramia</taxon>
    </lineage>
</organism>
<dbReference type="STRING" id="1229726.GRFL_0694"/>
<dbReference type="InterPro" id="IPR000326">
    <property type="entry name" value="PAP2/HPO"/>
</dbReference>
<dbReference type="GO" id="GO:0042392">
    <property type="term" value="F:sphingosine-1-phosphate phosphatase activity"/>
    <property type="evidence" value="ECO:0007669"/>
    <property type="project" value="TreeGrafter"/>
</dbReference>
<dbReference type="CDD" id="cd03395">
    <property type="entry name" value="PAP2_like_4"/>
    <property type="match status" value="1"/>
</dbReference>
<proteinExistence type="predicted"/>
<dbReference type="KEGG" id="gfl:GRFL_0694"/>
<dbReference type="OrthoDB" id="9789113at2"/>
<dbReference type="InterPro" id="IPR036938">
    <property type="entry name" value="PAP2/HPO_sf"/>
</dbReference>
<dbReference type="AlphaFoldDB" id="A0A1L7I1C6"/>
<dbReference type="Gene3D" id="1.20.144.10">
    <property type="entry name" value="Phosphatidic acid phosphatase type 2/haloperoxidase"/>
    <property type="match status" value="1"/>
</dbReference>
<gene>
    <name evidence="1" type="ORF">GRFL_0694</name>
</gene>
<keyword evidence="2" id="KW-1185">Reference proteome</keyword>
<dbReference type="PANTHER" id="PTHR14969:SF13">
    <property type="entry name" value="AT30094P"/>
    <property type="match status" value="1"/>
</dbReference>
<name>A0A1L7I1C6_9FLAO</name>
<dbReference type="RefSeq" id="WP_083643291.1">
    <property type="nucleotide sequence ID" value="NZ_AMRU01000003.1"/>
</dbReference>
<reference evidence="1 2" key="1">
    <citation type="submission" date="2016-07" db="EMBL/GenBank/DDBJ databases">
        <title>Multi-omics approach to identify versatile polysaccharide utilization systems of a marine flavobacterium Gramella flava.</title>
        <authorList>
            <person name="Tang K."/>
        </authorList>
    </citation>
    <scope>NUCLEOTIDE SEQUENCE [LARGE SCALE GENOMIC DNA]</scope>
    <source>
        <strain evidence="1 2">JLT2011</strain>
    </source>
</reference>
<evidence type="ECO:0000313" key="2">
    <source>
        <dbReference type="Proteomes" id="UP000186230"/>
    </source>
</evidence>
<dbReference type="PANTHER" id="PTHR14969">
    <property type="entry name" value="SPHINGOSINE-1-PHOSPHATE PHOSPHOHYDROLASE"/>
    <property type="match status" value="1"/>
</dbReference>
<dbReference type="SUPFAM" id="SSF48317">
    <property type="entry name" value="Acid phosphatase/Vanadium-dependent haloperoxidase"/>
    <property type="match status" value="1"/>
</dbReference>